<dbReference type="EMBL" id="JAAGUX010000006">
    <property type="protein sequence ID" value="NEW55106.1"/>
    <property type="molecule type" value="Genomic_DNA"/>
</dbReference>
<keyword evidence="4" id="KW-1185">Reference proteome</keyword>
<evidence type="ECO:0000313" key="1">
    <source>
        <dbReference type="EMBL" id="NEW45052.1"/>
    </source>
</evidence>
<sequence length="54" mass="5730">MRAGQSQTAAGKVIEVSPQTIGRMEDGLPAKLSRVYVNALCDEYQALNGNASGY</sequence>
<protein>
    <submittedName>
        <fullName evidence="1">Helix-turn-helix domain-containing protein</fullName>
    </submittedName>
</protein>
<organism evidence="1 3">
    <name type="scientific">Nocardia cyriacigeorgica</name>
    <dbReference type="NCBI Taxonomy" id="135487"/>
    <lineage>
        <taxon>Bacteria</taxon>
        <taxon>Bacillati</taxon>
        <taxon>Actinomycetota</taxon>
        <taxon>Actinomycetes</taxon>
        <taxon>Mycobacteriales</taxon>
        <taxon>Nocardiaceae</taxon>
        <taxon>Nocardia</taxon>
    </lineage>
</organism>
<accession>A0A6P1D9S5</accession>
<name>A0A6P1D9S5_9NOCA</name>
<dbReference type="Pfam" id="PF13560">
    <property type="entry name" value="HTH_31"/>
    <property type="match status" value="1"/>
</dbReference>
<comment type="caution">
    <text evidence="1">The sequence shown here is derived from an EMBL/GenBank/DDBJ whole genome shotgun (WGS) entry which is preliminary data.</text>
</comment>
<dbReference type="AlphaFoldDB" id="A0A6P1D9S5"/>
<proteinExistence type="predicted"/>
<dbReference type="EMBL" id="JAAGUZ010000025">
    <property type="protein sequence ID" value="NEW45052.1"/>
    <property type="molecule type" value="Genomic_DNA"/>
</dbReference>
<reference evidence="3 4" key="1">
    <citation type="submission" date="2020-01" db="EMBL/GenBank/DDBJ databases">
        <title>Genetics and antimicrobial susceptibilities of Nocardia species isolated from the soil; a comparison with species isolated from humans.</title>
        <authorList>
            <person name="Carrasco G."/>
            <person name="Monzon S."/>
            <person name="Sansegundo M."/>
            <person name="Garcia E."/>
            <person name="Garrido N."/>
            <person name="Medina M.J."/>
            <person name="Villalon P."/>
            <person name="Ramirez-Arocha A.C."/>
            <person name="Jimenez P."/>
            <person name="Cuesta I."/>
            <person name="Valdezate S."/>
        </authorList>
    </citation>
    <scope>NUCLEOTIDE SEQUENCE [LARGE SCALE GENOMIC DNA]</scope>
    <source>
        <strain evidence="1 3">CNM20110639</strain>
        <strain evidence="2 4">CNM20110649</strain>
    </source>
</reference>
<gene>
    <name evidence="1" type="ORF">GV789_11370</name>
    <name evidence="2" type="ORF">GV794_05440</name>
</gene>
<evidence type="ECO:0000313" key="2">
    <source>
        <dbReference type="EMBL" id="NEW55106.1"/>
    </source>
</evidence>
<evidence type="ECO:0000313" key="3">
    <source>
        <dbReference type="Proteomes" id="UP000468928"/>
    </source>
</evidence>
<dbReference type="Proteomes" id="UP000470876">
    <property type="component" value="Unassembled WGS sequence"/>
</dbReference>
<dbReference type="RefSeq" id="WP_163822003.1">
    <property type="nucleotide sequence ID" value="NZ_JAAGUX010000006.1"/>
</dbReference>
<evidence type="ECO:0000313" key="4">
    <source>
        <dbReference type="Proteomes" id="UP000470876"/>
    </source>
</evidence>
<dbReference type="Proteomes" id="UP000468928">
    <property type="component" value="Unassembled WGS sequence"/>
</dbReference>